<proteinExistence type="predicted"/>
<keyword evidence="2" id="KW-1185">Reference proteome</keyword>
<gene>
    <name evidence="1" type="ORF">Tco_0860920</name>
</gene>
<reference evidence="1" key="2">
    <citation type="submission" date="2022-01" db="EMBL/GenBank/DDBJ databases">
        <authorList>
            <person name="Yamashiro T."/>
            <person name="Shiraishi A."/>
            <person name="Satake H."/>
            <person name="Nakayama K."/>
        </authorList>
    </citation>
    <scope>NUCLEOTIDE SEQUENCE</scope>
</reference>
<protein>
    <submittedName>
        <fullName evidence="1">Uncharacterized protein</fullName>
    </submittedName>
</protein>
<evidence type="ECO:0000313" key="1">
    <source>
        <dbReference type="EMBL" id="GJT13878.1"/>
    </source>
</evidence>
<dbReference type="Proteomes" id="UP001151760">
    <property type="component" value="Unassembled WGS sequence"/>
</dbReference>
<sequence length="80" mass="8757">MTSYPPPTSASLALSHTLLPESLLYHRLKEESYPVTLPSWLLYVSVKSSSEKLRVVDEATTGISFFMTDKTPGSSSHSPA</sequence>
<reference evidence="1" key="1">
    <citation type="journal article" date="2022" name="Int. J. Mol. Sci.">
        <title>Draft Genome of Tanacetum Coccineum: Genomic Comparison of Closely Related Tanacetum-Family Plants.</title>
        <authorList>
            <person name="Yamashiro T."/>
            <person name="Shiraishi A."/>
            <person name="Nakayama K."/>
            <person name="Satake H."/>
        </authorList>
    </citation>
    <scope>NUCLEOTIDE SEQUENCE</scope>
</reference>
<accession>A0ABQ5BK08</accession>
<organism evidence="1 2">
    <name type="scientific">Tanacetum coccineum</name>
    <dbReference type="NCBI Taxonomy" id="301880"/>
    <lineage>
        <taxon>Eukaryota</taxon>
        <taxon>Viridiplantae</taxon>
        <taxon>Streptophyta</taxon>
        <taxon>Embryophyta</taxon>
        <taxon>Tracheophyta</taxon>
        <taxon>Spermatophyta</taxon>
        <taxon>Magnoliopsida</taxon>
        <taxon>eudicotyledons</taxon>
        <taxon>Gunneridae</taxon>
        <taxon>Pentapetalae</taxon>
        <taxon>asterids</taxon>
        <taxon>campanulids</taxon>
        <taxon>Asterales</taxon>
        <taxon>Asteraceae</taxon>
        <taxon>Asteroideae</taxon>
        <taxon>Anthemideae</taxon>
        <taxon>Anthemidinae</taxon>
        <taxon>Tanacetum</taxon>
    </lineage>
</organism>
<comment type="caution">
    <text evidence="1">The sequence shown here is derived from an EMBL/GenBank/DDBJ whole genome shotgun (WGS) entry which is preliminary data.</text>
</comment>
<evidence type="ECO:0000313" key="2">
    <source>
        <dbReference type="Proteomes" id="UP001151760"/>
    </source>
</evidence>
<dbReference type="EMBL" id="BQNB010013267">
    <property type="protein sequence ID" value="GJT13878.1"/>
    <property type="molecule type" value="Genomic_DNA"/>
</dbReference>
<name>A0ABQ5BK08_9ASTR</name>